<proteinExistence type="predicted"/>
<dbReference type="Pfam" id="PF12291">
    <property type="entry name" value="DUF3623"/>
    <property type="match status" value="1"/>
</dbReference>
<feature type="transmembrane region" description="Helical" evidence="1">
    <location>
        <begin position="108"/>
        <end position="132"/>
    </location>
</feature>
<evidence type="ECO:0000256" key="1">
    <source>
        <dbReference type="SAM" id="Phobius"/>
    </source>
</evidence>
<dbReference type="AlphaFoldDB" id="A0A4V2UXV6"/>
<keyword evidence="1" id="KW-0472">Membrane</keyword>
<gene>
    <name evidence="2" type="ORF">EDC22_11462</name>
</gene>
<feature type="transmembrane region" description="Helical" evidence="1">
    <location>
        <begin position="219"/>
        <end position="243"/>
    </location>
</feature>
<dbReference type="EMBL" id="SMAK01000014">
    <property type="protein sequence ID" value="TCT04968.1"/>
    <property type="molecule type" value="Genomic_DNA"/>
</dbReference>
<evidence type="ECO:0000313" key="3">
    <source>
        <dbReference type="Proteomes" id="UP000295678"/>
    </source>
</evidence>
<feature type="transmembrane region" description="Helical" evidence="1">
    <location>
        <begin position="188"/>
        <end position="207"/>
    </location>
</feature>
<keyword evidence="1" id="KW-1133">Transmembrane helix</keyword>
<feature type="transmembrane region" description="Helical" evidence="1">
    <location>
        <begin position="6"/>
        <end position="27"/>
    </location>
</feature>
<protein>
    <submittedName>
        <fullName evidence="2">Putative photosynthetic complex assembly protein 2</fullName>
    </submittedName>
</protein>
<keyword evidence="1" id="KW-0812">Transmembrane</keyword>
<dbReference type="Proteomes" id="UP000295678">
    <property type="component" value="Unassembled WGS sequence"/>
</dbReference>
<feature type="transmembrane region" description="Helical" evidence="1">
    <location>
        <begin position="34"/>
        <end position="57"/>
    </location>
</feature>
<dbReference type="InterPro" id="IPR017496">
    <property type="entry name" value="Photo_alph_chp2"/>
</dbReference>
<feature type="transmembrane region" description="Helical" evidence="1">
    <location>
        <begin position="138"/>
        <end position="159"/>
    </location>
</feature>
<dbReference type="OrthoDB" id="152369at2"/>
<accession>A0A4V2UXV6</accession>
<feature type="transmembrane region" description="Helical" evidence="1">
    <location>
        <begin position="63"/>
        <end position="88"/>
    </location>
</feature>
<dbReference type="RefSeq" id="WP_132807774.1">
    <property type="nucleotide sequence ID" value="NZ_SMAK01000014.1"/>
</dbReference>
<evidence type="ECO:0000313" key="2">
    <source>
        <dbReference type="EMBL" id="TCT04968.1"/>
    </source>
</evidence>
<dbReference type="NCBIfam" id="TIGR03055">
    <property type="entry name" value="photo_alph_chp2"/>
    <property type="match status" value="1"/>
</dbReference>
<keyword evidence="3" id="KW-1185">Reference proteome</keyword>
<name>A0A4V2UXV6_9HYPH</name>
<sequence length="281" mass="29275">MTAAEHGLAVLYALGLWWASTGLILYLDGLPRRTFPVTLTGASAAALAALAALAAGFGEDSVAGAYVGFTCAIVVWGWNEVAFLLGYVTGPNRSPCPPGAAGRRRLKLAVATILYHEIAILAGAGLIALAASGPAGQVALWTYLLLMAMRLSAKLNVFLGVPNHAEDMLPPHLAYLSSHFRRRPINPLFPLSVTGATVLLVVLVMTASGPALPVDAAAATLLAALVALAIVEHWMLILPLPAASLWRWSLRSRDHAGAQAAVAAATAAARASVSREPWSRP</sequence>
<organism evidence="2 3">
    <name type="scientific">Tepidamorphus gemmatus</name>
    <dbReference type="NCBI Taxonomy" id="747076"/>
    <lineage>
        <taxon>Bacteria</taxon>
        <taxon>Pseudomonadati</taxon>
        <taxon>Pseudomonadota</taxon>
        <taxon>Alphaproteobacteria</taxon>
        <taxon>Hyphomicrobiales</taxon>
        <taxon>Tepidamorphaceae</taxon>
        <taxon>Tepidamorphus</taxon>
    </lineage>
</organism>
<comment type="caution">
    <text evidence="2">The sequence shown here is derived from an EMBL/GenBank/DDBJ whole genome shotgun (WGS) entry which is preliminary data.</text>
</comment>
<reference evidence="2 3" key="1">
    <citation type="submission" date="2019-03" db="EMBL/GenBank/DDBJ databases">
        <title>Genomic Encyclopedia of Type Strains, Phase IV (KMG-IV): sequencing the most valuable type-strain genomes for metagenomic binning, comparative biology and taxonomic classification.</title>
        <authorList>
            <person name="Goeker M."/>
        </authorList>
    </citation>
    <scope>NUCLEOTIDE SEQUENCE [LARGE SCALE GENOMIC DNA]</scope>
    <source>
        <strain evidence="2 3">DSM 19345</strain>
    </source>
</reference>